<dbReference type="AlphaFoldDB" id="A0A0G4NK69"/>
<organism evidence="7 8">
    <name type="scientific">Verticillium longisporum</name>
    <name type="common">Verticillium dahliae var. longisporum</name>
    <dbReference type="NCBI Taxonomy" id="100787"/>
    <lineage>
        <taxon>Eukaryota</taxon>
        <taxon>Fungi</taxon>
        <taxon>Dikarya</taxon>
        <taxon>Ascomycota</taxon>
        <taxon>Pezizomycotina</taxon>
        <taxon>Sordariomycetes</taxon>
        <taxon>Hypocreomycetidae</taxon>
        <taxon>Glomerellales</taxon>
        <taxon>Plectosphaerellaceae</taxon>
        <taxon>Verticillium</taxon>
    </lineage>
</organism>
<evidence type="ECO:0000256" key="5">
    <source>
        <dbReference type="SAM" id="SignalP"/>
    </source>
</evidence>
<feature type="coiled-coil region" evidence="3">
    <location>
        <begin position="236"/>
        <end position="263"/>
    </location>
</feature>
<evidence type="ECO:0000313" key="7">
    <source>
        <dbReference type="EMBL" id="CRK46840.1"/>
    </source>
</evidence>
<dbReference type="GO" id="GO:0016787">
    <property type="term" value="F:hydrolase activity"/>
    <property type="evidence" value="ECO:0007669"/>
    <property type="project" value="UniProtKB-KW"/>
</dbReference>
<evidence type="ECO:0000256" key="4">
    <source>
        <dbReference type="SAM" id="MobiDB-lite"/>
    </source>
</evidence>
<dbReference type="PANTHER" id="PTHR10340:SF57">
    <property type="entry name" value="METALLOPHOS DOMAIN-CONTAINING PROTEIN"/>
    <property type="match status" value="1"/>
</dbReference>
<dbReference type="Pfam" id="PF13257">
    <property type="entry name" value="DUF4048"/>
    <property type="match status" value="1"/>
</dbReference>
<proteinExistence type="predicted"/>
<feature type="region of interest" description="Disordered" evidence="4">
    <location>
        <begin position="266"/>
        <end position="297"/>
    </location>
</feature>
<keyword evidence="2" id="KW-0325">Glycoprotein</keyword>
<feature type="compositionally biased region" description="Polar residues" evidence="4">
    <location>
        <begin position="583"/>
        <end position="597"/>
    </location>
</feature>
<feature type="region of interest" description="Disordered" evidence="4">
    <location>
        <begin position="583"/>
        <end position="605"/>
    </location>
</feature>
<dbReference type="InterPro" id="IPR025122">
    <property type="entry name" value="DUF4048"/>
</dbReference>
<feature type="chain" id="PRO_5002568091" description="DUF4048 domain-containing protein" evidence="5">
    <location>
        <begin position="17"/>
        <end position="984"/>
    </location>
</feature>
<feature type="domain" description="DUF4048" evidence="6">
    <location>
        <begin position="450"/>
        <end position="523"/>
    </location>
</feature>
<evidence type="ECO:0000256" key="2">
    <source>
        <dbReference type="ARBA" id="ARBA00023180"/>
    </source>
</evidence>
<evidence type="ECO:0000313" key="8">
    <source>
        <dbReference type="Proteomes" id="UP000045706"/>
    </source>
</evidence>
<dbReference type="PANTHER" id="PTHR10340">
    <property type="entry name" value="SPHINGOMYELIN PHOSPHODIESTERASE"/>
    <property type="match status" value="1"/>
</dbReference>
<feature type="compositionally biased region" description="Low complexity" evidence="4">
    <location>
        <begin position="178"/>
        <end position="188"/>
    </location>
</feature>
<feature type="region of interest" description="Disordered" evidence="4">
    <location>
        <begin position="101"/>
        <end position="191"/>
    </location>
</feature>
<dbReference type="SUPFAM" id="SSF56300">
    <property type="entry name" value="Metallo-dependent phosphatases"/>
    <property type="match status" value="1"/>
</dbReference>
<sequence length="984" mass="107981">MTAIFLLRLALVSSCSDTLLHDHQKHLNNTKAFVARRTNHAHSSAGRQRHHKRLHIARSAIHLHKHRRTQSRIDPAILQLQYQKHLALHLGLADMDASNQHLRRRSSAADRTTSAAPVTPMTDLDAHLVACTSTPSLPPRPSQMTRSASELSRGSSSDMDAESMPPPPPPADDCCVGRSSRSTSNASRNAHRLSLTLPIALPTSDPSRPPLSSYPATPIDSALASPVDANDFIIAIATQERKVLELREELARAEEELLKLKKHWTTQEAHQKRNRGRHIEPLRPLGPQLNGGAPEDLSAARRSVDLDRRKAFLQSQNSPKEHRRRVMRGGHTRTLSLLSPAKTDDPTIEPLRPLGPQLNGGTPEDLSTARRSVDLDRRKAFLQSQNTPKEHRRRVMRGGHTRTLSLLSPAKTDGGFSVHEDSDGMTSPEIPPIAQPFVNPALSKRASWQPRSYHPNQQGVKQIAEDFKSGLWSFVEDIRQATVGDEPINGRSLRQSTHDAPTRKERPVSFAADQETIKASSSMRPRAGLDTAFDGPAAETPSRSSTSLERPLAKAKNKSKHFSWTPLSFDSIDDNDWSNWESPSISSVKSTRWSGSTVSGGEGIASIPEKADENETPLKKKSSRTAMAIDTRVERSATPILSPTKLEEILPNVVNRLSPSNIKRTANILMDEWEKSLTPPPRERDTPVESKENHALMLNTSFALFAGDAVNAVVWDTLKEHNIAPITTIHDVMGAYLLHVYPVVGNHEMRPANLVPPFNSKFASASWMDDAVVTSTAHWLGADTGASMRRTGSSSVLHCAGNLRILTLNAEIDYKLITTSTGGRCTGTRTSRSPSSQPSSRAPRLAARYAGFIRAIVFGHTHADELTAGLWTEVTQAFGRDDHLFKEYPARKTRSVRVKPCTGRGKSLELCQLRAARAKSNCFRTIPGLKLGKTDLGEGNEEIVEGGGDVLSRMMHGAALELLANSITEGGAESKAEAKAKEEV</sequence>
<evidence type="ECO:0000259" key="6">
    <source>
        <dbReference type="Pfam" id="PF13257"/>
    </source>
</evidence>
<protein>
    <recommendedName>
        <fullName evidence="6">DUF4048 domain-containing protein</fullName>
    </recommendedName>
</protein>
<feature type="signal peptide" evidence="5">
    <location>
        <begin position="1"/>
        <end position="16"/>
    </location>
</feature>
<feature type="region of interest" description="Disordered" evidence="4">
    <location>
        <begin position="823"/>
        <end position="842"/>
    </location>
</feature>
<name>A0A0G4NK69_VERLO</name>
<feature type="region of interest" description="Disordered" evidence="4">
    <location>
        <begin position="405"/>
        <end position="425"/>
    </location>
</feature>
<keyword evidence="5" id="KW-0732">Signal</keyword>
<keyword evidence="3" id="KW-0175">Coiled coil</keyword>
<feature type="compositionally biased region" description="Basic and acidic residues" evidence="4">
    <location>
        <begin position="496"/>
        <end position="507"/>
    </location>
</feature>
<accession>A0A0G4NK69</accession>
<reference evidence="8" key="1">
    <citation type="submission" date="2015-05" db="EMBL/GenBank/DDBJ databases">
        <authorList>
            <person name="Fogelqvist Johan"/>
        </authorList>
    </citation>
    <scope>NUCLEOTIDE SEQUENCE [LARGE SCALE GENOMIC DNA]</scope>
</reference>
<evidence type="ECO:0000256" key="1">
    <source>
        <dbReference type="ARBA" id="ARBA00022801"/>
    </source>
</evidence>
<gene>
    <name evidence="7" type="ORF">BN1723_007300</name>
</gene>
<evidence type="ECO:0000256" key="3">
    <source>
        <dbReference type="SAM" id="Coils"/>
    </source>
</evidence>
<dbReference type="Proteomes" id="UP000045706">
    <property type="component" value="Unassembled WGS sequence"/>
</dbReference>
<feature type="region of interest" description="Disordered" evidence="4">
    <location>
        <begin position="336"/>
        <end position="367"/>
    </location>
</feature>
<dbReference type="InterPro" id="IPR029052">
    <property type="entry name" value="Metallo-depent_PP-like"/>
</dbReference>
<feature type="compositionally biased region" description="Low complexity" evidence="4">
    <location>
        <begin position="147"/>
        <end position="158"/>
    </location>
</feature>
<feature type="region of interest" description="Disordered" evidence="4">
    <location>
        <begin position="486"/>
        <end position="555"/>
    </location>
</feature>
<keyword evidence="1" id="KW-0378">Hydrolase</keyword>
<dbReference type="EMBL" id="CVQI01036050">
    <property type="protein sequence ID" value="CRK46840.1"/>
    <property type="molecule type" value="Genomic_DNA"/>
</dbReference>